<evidence type="ECO:0000256" key="2">
    <source>
        <dbReference type="SAM" id="Phobius"/>
    </source>
</evidence>
<evidence type="ECO:0000256" key="1">
    <source>
        <dbReference type="SAM" id="MobiDB-lite"/>
    </source>
</evidence>
<feature type="compositionally biased region" description="Low complexity" evidence="1">
    <location>
        <begin position="151"/>
        <end position="176"/>
    </location>
</feature>
<keyword evidence="2" id="KW-0472">Membrane</keyword>
<proteinExistence type="predicted"/>
<dbReference type="Proteomes" id="UP001500929">
    <property type="component" value="Unassembled WGS sequence"/>
</dbReference>
<sequence>MSNAELSFDDLMRFDKPTAVPAASEVNPGPRRRLRAVEPEETTFPAGHVAEGFEGAESDSFDELFGLTGLDSTDLQIVDLQVTEKPVAVASPVAAVPAAPAVPEAAPISPRRAAAAEREAAERAVAEREAAEREAAERAAAERVAAERSAIEPAAEPATTPTVEAPMAAPASRVRASASERRGEFYRRDLHSGWTRFRENLAVRITGWTVLVGATGVLVVFAIERF</sequence>
<evidence type="ECO:0000313" key="4">
    <source>
        <dbReference type="Proteomes" id="UP001500929"/>
    </source>
</evidence>
<keyword evidence="2" id="KW-0812">Transmembrane</keyword>
<organism evidence="3 4">
    <name type="scientific">Herbiconiux moechotypicola</name>
    <dbReference type="NCBI Taxonomy" id="637393"/>
    <lineage>
        <taxon>Bacteria</taxon>
        <taxon>Bacillati</taxon>
        <taxon>Actinomycetota</taxon>
        <taxon>Actinomycetes</taxon>
        <taxon>Micrococcales</taxon>
        <taxon>Microbacteriaceae</taxon>
        <taxon>Herbiconiux</taxon>
    </lineage>
</organism>
<feature type="region of interest" description="Disordered" evidence="1">
    <location>
        <begin position="105"/>
        <end position="176"/>
    </location>
</feature>
<dbReference type="RefSeq" id="WP_259481622.1">
    <property type="nucleotide sequence ID" value="NZ_BAAAQY010000016.1"/>
</dbReference>
<dbReference type="EMBL" id="BAAAQY010000016">
    <property type="protein sequence ID" value="GAA2249829.1"/>
    <property type="molecule type" value="Genomic_DNA"/>
</dbReference>
<comment type="caution">
    <text evidence="3">The sequence shown here is derived from an EMBL/GenBank/DDBJ whole genome shotgun (WGS) entry which is preliminary data.</text>
</comment>
<accession>A0ABN3E6P3</accession>
<gene>
    <name evidence="3" type="ORF">GCM10009851_39290</name>
</gene>
<keyword evidence="2" id="KW-1133">Transmembrane helix</keyword>
<feature type="compositionally biased region" description="Basic and acidic residues" evidence="1">
    <location>
        <begin position="114"/>
        <end position="150"/>
    </location>
</feature>
<keyword evidence="4" id="KW-1185">Reference proteome</keyword>
<evidence type="ECO:0008006" key="5">
    <source>
        <dbReference type="Google" id="ProtNLM"/>
    </source>
</evidence>
<feature type="transmembrane region" description="Helical" evidence="2">
    <location>
        <begin position="201"/>
        <end position="223"/>
    </location>
</feature>
<reference evidence="3 4" key="1">
    <citation type="journal article" date="2019" name="Int. J. Syst. Evol. Microbiol.">
        <title>The Global Catalogue of Microorganisms (GCM) 10K type strain sequencing project: providing services to taxonomists for standard genome sequencing and annotation.</title>
        <authorList>
            <consortium name="The Broad Institute Genomics Platform"/>
            <consortium name="The Broad Institute Genome Sequencing Center for Infectious Disease"/>
            <person name="Wu L."/>
            <person name="Ma J."/>
        </authorList>
    </citation>
    <scope>NUCLEOTIDE SEQUENCE [LARGE SCALE GENOMIC DNA]</scope>
    <source>
        <strain evidence="3 4">JCM 16117</strain>
    </source>
</reference>
<evidence type="ECO:0000313" key="3">
    <source>
        <dbReference type="EMBL" id="GAA2249829.1"/>
    </source>
</evidence>
<protein>
    <recommendedName>
        <fullName evidence="5">Translation initiation factor IF-2</fullName>
    </recommendedName>
</protein>
<name>A0ABN3E6P3_9MICO</name>